<evidence type="ECO:0000313" key="3">
    <source>
        <dbReference type="Proteomes" id="UP000821837"/>
    </source>
</evidence>
<dbReference type="VEuPathDB" id="VectorBase:RSAN_037438"/>
<dbReference type="EMBL" id="JABSTV010001248">
    <property type="protein sequence ID" value="KAH7969651.1"/>
    <property type="molecule type" value="Genomic_DNA"/>
</dbReference>
<dbReference type="AlphaFoldDB" id="A0A9D4Q7T0"/>
<dbReference type="InterPro" id="IPR029248">
    <property type="entry name" value="TMEM107"/>
</dbReference>
<evidence type="ECO:0008006" key="4">
    <source>
        <dbReference type="Google" id="ProtNLM"/>
    </source>
</evidence>
<evidence type="ECO:0000313" key="2">
    <source>
        <dbReference type="EMBL" id="KAH7969651.1"/>
    </source>
</evidence>
<reference evidence="2" key="2">
    <citation type="submission" date="2021-09" db="EMBL/GenBank/DDBJ databases">
        <authorList>
            <person name="Jia N."/>
            <person name="Wang J."/>
            <person name="Shi W."/>
            <person name="Du L."/>
            <person name="Sun Y."/>
            <person name="Zhan W."/>
            <person name="Jiang J."/>
            <person name="Wang Q."/>
            <person name="Zhang B."/>
            <person name="Ji P."/>
            <person name="Sakyi L.B."/>
            <person name="Cui X."/>
            <person name="Yuan T."/>
            <person name="Jiang B."/>
            <person name="Yang W."/>
            <person name="Lam T.T.-Y."/>
            <person name="Chang Q."/>
            <person name="Ding S."/>
            <person name="Wang X."/>
            <person name="Zhu J."/>
            <person name="Ruan X."/>
            <person name="Zhao L."/>
            <person name="Wei J."/>
            <person name="Que T."/>
            <person name="Du C."/>
            <person name="Cheng J."/>
            <person name="Dai P."/>
            <person name="Han X."/>
            <person name="Huang E."/>
            <person name="Gao Y."/>
            <person name="Liu J."/>
            <person name="Shao H."/>
            <person name="Ye R."/>
            <person name="Li L."/>
            <person name="Wei W."/>
            <person name="Wang X."/>
            <person name="Wang C."/>
            <person name="Huo Q."/>
            <person name="Li W."/>
            <person name="Guo W."/>
            <person name="Chen H."/>
            <person name="Chen S."/>
            <person name="Zhou L."/>
            <person name="Zhou L."/>
            <person name="Ni X."/>
            <person name="Tian J."/>
            <person name="Zhou Y."/>
            <person name="Sheng Y."/>
            <person name="Liu T."/>
            <person name="Pan Y."/>
            <person name="Xia L."/>
            <person name="Li J."/>
            <person name="Zhao F."/>
            <person name="Cao W."/>
        </authorList>
    </citation>
    <scope>NUCLEOTIDE SEQUENCE</scope>
    <source>
        <strain evidence="2">Rsan-2018</strain>
        <tissue evidence="2">Larvae</tissue>
    </source>
</reference>
<comment type="caution">
    <text evidence="2">The sequence shown here is derived from an EMBL/GenBank/DDBJ whole genome shotgun (WGS) entry which is preliminary data.</text>
</comment>
<feature type="chain" id="PRO_5038855196" description="Transmembrane protein 107" evidence="1">
    <location>
        <begin position="30"/>
        <end position="114"/>
    </location>
</feature>
<organism evidence="2 3">
    <name type="scientific">Rhipicephalus sanguineus</name>
    <name type="common">Brown dog tick</name>
    <name type="synonym">Ixodes sanguineus</name>
    <dbReference type="NCBI Taxonomy" id="34632"/>
    <lineage>
        <taxon>Eukaryota</taxon>
        <taxon>Metazoa</taxon>
        <taxon>Ecdysozoa</taxon>
        <taxon>Arthropoda</taxon>
        <taxon>Chelicerata</taxon>
        <taxon>Arachnida</taxon>
        <taxon>Acari</taxon>
        <taxon>Parasitiformes</taxon>
        <taxon>Ixodida</taxon>
        <taxon>Ixodoidea</taxon>
        <taxon>Ixodidae</taxon>
        <taxon>Rhipicephalinae</taxon>
        <taxon>Rhipicephalus</taxon>
        <taxon>Rhipicephalus</taxon>
    </lineage>
</organism>
<gene>
    <name evidence="2" type="ORF">HPB52_020869</name>
</gene>
<dbReference type="Pfam" id="PF14995">
    <property type="entry name" value="TMEM107"/>
    <property type="match status" value="1"/>
</dbReference>
<protein>
    <recommendedName>
        <fullName evidence="4">Transmembrane protein 107</fullName>
    </recommendedName>
</protein>
<sequence>MRTNALVPGRFLTLSAHVVLLVTLIWVHDENIRACAAGLSEAPRDFIGLSLAQYVLRVSLDDSHCAATVALTYFVVAAVPEIRVLSVLPAFIGLSLGLGDGRVRSVLCVSWSAS</sequence>
<reference evidence="2" key="1">
    <citation type="journal article" date="2020" name="Cell">
        <title>Large-Scale Comparative Analyses of Tick Genomes Elucidate Their Genetic Diversity and Vector Capacities.</title>
        <authorList>
            <consortium name="Tick Genome and Microbiome Consortium (TIGMIC)"/>
            <person name="Jia N."/>
            <person name="Wang J."/>
            <person name="Shi W."/>
            <person name="Du L."/>
            <person name="Sun Y."/>
            <person name="Zhan W."/>
            <person name="Jiang J.F."/>
            <person name="Wang Q."/>
            <person name="Zhang B."/>
            <person name="Ji P."/>
            <person name="Bell-Sakyi L."/>
            <person name="Cui X.M."/>
            <person name="Yuan T.T."/>
            <person name="Jiang B.G."/>
            <person name="Yang W.F."/>
            <person name="Lam T.T."/>
            <person name="Chang Q.C."/>
            <person name="Ding S.J."/>
            <person name="Wang X.J."/>
            <person name="Zhu J.G."/>
            <person name="Ruan X.D."/>
            <person name="Zhao L."/>
            <person name="Wei J.T."/>
            <person name="Ye R.Z."/>
            <person name="Que T.C."/>
            <person name="Du C.H."/>
            <person name="Zhou Y.H."/>
            <person name="Cheng J.X."/>
            <person name="Dai P.F."/>
            <person name="Guo W.B."/>
            <person name="Han X.H."/>
            <person name="Huang E.J."/>
            <person name="Li L.F."/>
            <person name="Wei W."/>
            <person name="Gao Y.C."/>
            <person name="Liu J.Z."/>
            <person name="Shao H.Z."/>
            <person name="Wang X."/>
            <person name="Wang C.C."/>
            <person name="Yang T.C."/>
            <person name="Huo Q.B."/>
            <person name="Li W."/>
            <person name="Chen H.Y."/>
            <person name="Chen S.E."/>
            <person name="Zhou L.G."/>
            <person name="Ni X.B."/>
            <person name="Tian J.H."/>
            <person name="Sheng Y."/>
            <person name="Liu T."/>
            <person name="Pan Y.S."/>
            <person name="Xia L.Y."/>
            <person name="Li J."/>
            <person name="Zhao F."/>
            <person name="Cao W.C."/>
        </authorList>
    </citation>
    <scope>NUCLEOTIDE SEQUENCE</scope>
    <source>
        <strain evidence="2">Rsan-2018</strain>
    </source>
</reference>
<accession>A0A9D4Q7T0</accession>
<name>A0A9D4Q7T0_RHISA</name>
<keyword evidence="3" id="KW-1185">Reference proteome</keyword>
<proteinExistence type="predicted"/>
<feature type="signal peptide" evidence="1">
    <location>
        <begin position="1"/>
        <end position="29"/>
    </location>
</feature>
<dbReference type="Proteomes" id="UP000821837">
    <property type="component" value="Unassembled WGS sequence"/>
</dbReference>
<evidence type="ECO:0000256" key="1">
    <source>
        <dbReference type="SAM" id="SignalP"/>
    </source>
</evidence>
<keyword evidence="1" id="KW-0732">Signal</keyword>